<dbReference type="Proteomes" id="UP000790709">
    <property type="component" value="Unassembled WGS sequence"/>
</dbReference>
<accession>A0ACB8BZZ5</accession>
<keyword evidence="2" id="KW-1185">Reference proteome</keyword>
<name>A0ACB8BZZ5_9AGAM</name>
<organism evidence="1 2">
    <name type="scientific">Leucogyrophana mollusca</name>
    <dbReference type="NCBI Taxonomy" id="85980"/>
    <lineage>
        <taxon>Eukaryota</taxon>
        <taxon>Fungi</taxon>
        <taxon>Dikarya</taxon>
        <taxon>Basidiomycota</taxon>
        <taxon>Agaricomycotina</taxon>
        <taxon>Agaricomycetes</taxon>
        <taxon>Agaricomycetidae</taxon>
        <taxon>Boletales</taxon>
        <taxon>Boletales incertae sedis</taxon>
        <taxon>Leucogyrophana</taxon>
    </lineage>
</organism>
<comment type="caution">
    <text evidence="1">The sequence shown here is derived from an EMBL/GenBank/DDBJ whole genome shotgun (WGS) entry which is preliminary data.</text>
</comment>
<evidence type="ECO:0000313" key="2">
    <source>
        <dbReference type="Proteomes" id="UP000790709"/>
    </source>
</evidence>
<reference evidence="1" key="1">
    <citation type="journal article" date="2021" name="New Phytol.">
        <title>Evolutionary innovations through gain and loss of genes in the ectomycorrhizal Boletales.</title>
        <authorList>
            <person name="Wu G."/>
            <person name="Miyauchi S."/>
            <person name="Morin E."/>
            <person name="Kuo A."/>
            <person name="Drula E."/>
            <person name="Varga T."/>
            <person name="Kohler A."/>
            <person name="Feng B."/>
            <person name="Cao Y."/>
            <person name="Lipzen A."/>
            <person name="Daum C."/>
            <person name="Hundley H."/>
            <person name="Pangilinan J."/>
            <person name="Johnson J."/>
            <person name="Barry K."/>
            <person name="LaButti K."/>
            <person name="Ng V."/>
            <person name="Ahrendt S."/>
            <person name="Min B."/>
            <person name="Choi I.G."/>
            <person name="Park H."/>
            <person name="Plett J.M."/>
            <person name="Magnuson J."/>
            <person name="Spatafora J.W."/>
            <person name="Nagy L.G."/>
            <person name="Henrissat B."/>
            <person name="Grigoriev I.V."/>
            <person name="Yang Z.L."/>
            <person name="Xu J."/>
            <person name="Martin F.M."/>
        </authorList>
    </citation>
    <scope>NUCLEOTIDE SEQUENCE</scope>
    <source>
        <strain evidence="1">KUC20120723A-06</strain>
    </source>
</reference>
<proteinExistence type="predicted"/>
<protein>
    <submittedName>
        <fullName evidence="1">Uncharacterized protein</fullName>
    </submittedName>
</protein>
<evidence type="ECO:0000313" key="1">
    <source>
        <dbReference type="EMBL" id="KAH7931335.1"/>
    </source>
</evidence>
<gene>
    <name evidence="1" type="ORF">BV22DRAFT_11347</name>
</gene>
<dbReference type="EMBL" id="MU266327">
    <property type="protein sequence ID" value="KAH7931335.1"/>
    <property type="molecule type" value="Genomic_DNA"/>
</dbReference>
<sequence>MQATPQQLRVEATVDSLQLAAWLYGRSYTSPSLRALFAAAETAPIDSLGIREKEPAVVESDTKDRRIRLETEHQAVFLDAPGSDSVRSQLSRGLSSGTLLLLYHGEVVLPSPLKHCDCQQIHITSATSQQ</sequence>